<dbReference type="EMBL" id="JACOGF010000006">
    <property type="protein sequence ID" value="MBC3918479.1"/>
    <property type="molecule type" value="Genomic_DNA"/>
</dbReference>
<sequence>MSILQLPRIHFKGQMSWDPIVTNNYPKFYDEDNAQTVLTPTESMKQFRQAAIEAAKGGNWNPDGTHRAAFFETSVTAVDLGHGAVTTDKLCGAPALLNAMLVDLEPYGACTSQLFFDTLRFGIDGGCRIVAPRNERFTARYINFGRNSFGFTAGGASVNWQTTFATAGLTINSHGSDALHALQQALYEPDALGLVVSFNAYRTIYFDDPTLQNGVPIPVQKQRDLLYKKLLAGGFQPNPARSLIVGTIGVWRKGEAAHEPSDRALLPDANAKAFVATAHARIDRGHVNLDLSNSISETGAALIKQDLGTLQVVAVDAASKKEYQLASFNYPQYDRHAYEASAGIVSVPLNPALSAADLAHAELADWQLRSSKEGLLLSESATRIIPQSPNLYLDQGPAGNTKMQVYLHGKPLHKISDITVYKTDAAGQTITGTQELKTNAQGQLVISADASAGQVYAYLPLIGKNLPPPDLSNGIDTQTYTYAYVRVLPADSATAALPPTWDNVYKNVLINWNAMAPCMDNWLDLANPVQVHNYASILHRLTDPKAFESYLFMPVTRDMTVGQRSLLNNFLKQALPHPVELAEKIAPHTLAAAAPTPAATPVSDSIAPQQQPTGKPNFSELSRSLRNVDHE</sequence>
<protein>
    <submittedName>
        <fullName evidence="2">Uncharacterized protein</fullName>
    </submittedName>
</protein>
<feature type="region of interest" description="Disordered" evidence="1">
    <location>
        <begin position="593"/>
        <end position="631"/>
    </location>
</feature>
<comment type="caution">
    <text evidence="2">The sequence shown here is derived from an EMBL/GenBank/DDBJ whole genome shotgun (WGS) entry which is preliminary data.</text>
</comment>
<organism evidence="2 3">
    <name type="scientific">Undibacterium hunanense</name>
    <dbReference type="NCBI Taxonomy" id="2762292"/>
    <lineage>
        <taxon>Bacteria</taxon>
        <taxon>Pseudomonadati</taxon>
        <taxon>Pseudomonadota</taxon>
        <taxon>Betaproteobacteria</taxon>
        <taxon>Burkholderiales</taxon>
        <taxon>Oxalobacteraceae</taxon>
        <taxon>Undibacterium</taxon>
    </lineage>
</organism>
<dbReference type="RefSeq" id="WP_186947741.1">
    <property type="nucleotide sequence ID" value="NZ_JACOGF010000006.1"/>
</dbReference>
<evidence type="ECO:0000256" key="1">
    <source>
        <dbReference type="SAM" id="MobiDB-lite"/>
    </source>
</evidence>
<proteinExistence type="predicted"/>
<evidence type="ECO:0000313" key="3">
    <source>
        <dbReference type="Proteomes" id="UP000650424"/>
    </source>
</evidence>
<name>A0ABR6ZS80_9BURK</name>
<dbReference type="Proteomes" id="UP000650424">
    <property type="component" value="Unassembled WGS sequence"/>
</dbReference>
<gene>
    <name evidence="2" type="ORF">H8L32_13385</name>
</gene>
<accession>A0ABR6ZS80</accession>
<reference evidence="2 3" key="1">
    <citation type="submission" date="2020-08" db="EMBL/GenBank/DDBJ databases">
        <title>Novel species isolated from subtropical streams in China.</title>
        <authorList>
            <person name="Lu H."/>
        </authorList>
    </citation>
    <scope>NUCLEOTIDE SEQUENCE [LARGE SCALE GENOMIC DNA]</scope>
    <source>
        <strain evidence="2 3">CY18W</strain>
    </source>
</reference>
<evidence type="ECO:0000313" key="2">
    <source>
        <dbReference type="EMBL" id="MBC3918479.1"/>
    </source>
</evidence>
<feature type="compositionally biased region" description="Polar residues" evidence="1">
    <location>
        <begin position="602"/>
        <end position="625"/>
    </location>
</feature>
<keyword evidence="3" id="KW-1185">Reference proteome</keyword>